<feature type="transmembrane region" description="Helical" evidence="9">
    <location>
        <begin position="288"/>
        <end position="308"/>
    </location>
</feature>
<dbReference type="InterPro" id="IPR038076">
    <property type="entry name" value="MgtE_N_sf"/>
</dbReference>
<dbReference type="GO" id="GO:0046872">
    <property type="term" value="F:metal ion binding"/>
    <property type="evidence" value="ECO:0007669"/>
    <property type="project" value="UniProtKB-KW"/>
</dbReference>
<feature type="transmembrane region" description="Helical" evidence="9">
    <location>
        <begin position="388"/>
        <end position="412"/>
    </location>
</feature>
<evidence type="ECO:0000259" key="10">
    <source>
        <dbReference type="PROSITE" id="PS51371"/>
    </source>
</evidence>
<dbReference type="PANTHER" id="PTHR43773:SF1">
    <property type="entry name" value="MAGNESIUM TRANSPORTER MGTE"/>
    <property type="match status" value="1"/>
</dbReference>
<dbReference type="EMBL" id="PHEX01000008">
    <property type="protein sequence ID" value="PKQ28687.1"/>
    <property type="molecule type" value="Genomic_DNA"/>
</dbReference>
<keyword evidence="6 9" id="KW-1133">Transmembrane helix</keyword>
<feature type="domain" description="CBS" evidence="10">
    <location>
        <begin position="201"/>
        <end position="258"/>
    </location>
</feature>
<accession>A0A2N3G7I0</accession>
<evidence type="ECO:0000256" key="3">
    <source>
        <dbReference type="ARBA" id="ARBA00022448"/>
    </source>
</evidence>
<feature type="transmembrane region" description="Helical" evidence="9">
    <location>
        <begin position="424"/>
        <end position="444"/>
    </location>
</feature>
<keyword evidence="7 9" id="KW-0472">Membrane</keyword>
<dbReference type="SUPFAM" id="SSF161093">
    <property type="entry name" value="MgtE membrane domain-like"/>
    <property type="match status" value="1"/>
</dbReference>
<feature type="domain" description="CBS" evidence="10">
    <location>
        <begin position="138"/>
        <end position="199"/>
    </location>
</feature>
<dbReference type="Pfam" id="PF01769">
    <property type="entry name" value="MgtE"/>
    <property type="match status" value="1"/>
</dbReference>
<dbReference type="InterPro" id="IPR006667">
    <property type="entry name" value="SLC41_membr_dom"/>
</dbReference>
<dbReference type="GO" id="GO:0005886">
    <property type="term" value="C:plasma membrane"/>
    <property type="evidence" value="ECO:0007669"/>
    <property type="project" value="UniProtKB-SubCell"/>
</dbReference>
<keyword evidence="4 9" id="KW-0812">Transmembrane</keyword>
<comment type="subunit">
    <text evidence="9">Homodimer.</text>
</comment>
<dbReference type="SMART" id="SM00924">
    <property type="entry name" value="MgtE_N"/>
    <property type="match status" value="1"/>
</dbReference>
<dbReference type="InterPro" id="IPR036739">
    <property type="entry name" value="SLC41_membr_dom_sf"/>
</dbReference>
<protein>
    <recommendedName>
        <fullName evidence="9">Magnesium transporter MgtE</fullName>
    </recommendedName>
</protein>
<dbReference type="SUPFAM" id="SSF54631">
    <property type="entry name" value="CBS-domain pair"/>
    <property type="match status" value="1"/>
</dbReference>
<dbReference type="SUPFAM" id="SSF158791">
    <property type="entry name" value="MgtE N-terminal domain-like"/>
    <property type="match status" value="1"/>
</dbReference>
<dbReference type="Proteomes" id="UP000233654">
    <property type="component" value="Unassembled WGS sequence"/>
</dbReference>
<evidence type="ECO:0000313" key="12">
    <source>
        <dbReference type="Proteomes" id="UP000233654"/>
    </source>
</evidence>
<dbReference type="PANTHER" id="PTHR43773">
    <property type="entry name" value="MAGNESIUM TRANSPORTER MGTE"/>
    <property type="match status" value="1"/>
</dbReference>
<sequence length="450" mass="48902">MEERNKVILDTVSDMLARGDLERAVRTIADLHAADSANVLTGLVAQDEIEILITLDPAAAARILLEMEESHQVEVAARLRTGELHELLDRMPVDEAVDLLGDVPAARMARLLRLFGRQEAFDLEELLSYEDDTAGGLMTTDYFSVSPDATVEETIEQLRRVSPDVETIYYVYVVSEEGLLDGVLSLRELIVSGPDRRVGDMISENVITLKPLQDQEEVAEIISKYDLLAAPVVDDRKRMLGIVTVDDVMDVFTDEADEDIMRFAGATGLEEDADPGGLMANFWRRTPWFVAAVIIEMLVAGGVLKLSFPLFGKFVALVFFIPLLVTMGGNIAVQSSTIMGRWLSTGAPLKRTTLRHVSSEMGWGVMVGLLTGGIVAGASFAFHQDAWVGIVVGLSLALTVIAAALVGCAFPVTMKVLKRDPGAISGPLIGTTMDVLSLAIYLGIGRLLIW</sequence>
<dbReference type="Pfam" id="PF00571">
    <property type="entry name" value="CBS"/>
    <property type="match status" value="2"/>
</dbReference>
<keyword evidence="9" id="KW-1003">Cell membrane</keyword>
<dbReference type="SMART" id="SM00116">
    <property type="entry name" value="CBS"/>
    <property type="match status" value="2"/>
</dbReference>
<evidence type="ECO:0000256" key="5">
    <source>
        <dbReference type="ARBA" id="ARBA00022842"/>
    </source>
</evidence>
<comment type="caution">
    <text evidence="11">The sequence shown here is derived from an EMBL/GenBank/DDBJ whole genome shotgun (WGS) entry which is preliminary data.</text>
</comment>
<gene>
    <name evidence="11" type="primary">mgtE</name>
    <name evidence="11" type="ORF">CVT63_01545</name>
</gene>
<dbReference type="InterPro" id="IPR006668">
    <property type="entry name" value="Mg_transptr_MgtE_intracell_dom"/>
</dbReference>
<evidence type="ECO:0000313" key="11">
    <source>
        <dbReference type="EMBL" id="PKQ28687.1"/>
    </source>
</evidence>
<dbReference type="Gene3D" id="1.25.60.10">
    <property type="entry name" value="MgtE N-terminal domain-like"/>
    <property type="match status" value="1"/>
</dbReference>
<dbReference type="AlphaFoldDB" id="A0A2N3G7I0"/>
<dbReference type="InterPro" id="IPR000644">
    <property type="entry name" value="CBS_dom"/>
</dbReference>
<dbReference type="GO" id="GO:0015095">
    <property type="term" value="F:magnesium ion transmembrane transporter activity"/>
    <property type="evidence" value="ECO:0007669"/>
    <property type="project" value="UniProtKB-UniRule"/>
</dbReference>
<dbReference type="InterPro" id="IPR006669">
    <property type="entry name" value="MgtE_transporter"/>
</dbReference>
<evidence type="ECO:0000256" key="9">
    <source>
        <dbReference type="RuleBase" id="RU362011"/>
    </source>
</evidence>
<keyword evidence="8" id="KW-0129">CBS domain</keyword>
<evidence type="ECO:0000256" key="4">
    <source>
        <dbReference type="ARBA" id="ARBA00022692"/>
    </source>
</evidence>
<organism evidence="11 12">
    <name type="scientific">Candidatus Anoxymicrobium japonicum</name>
    <dbReference type="NCBI Taxonomy" id="2013648"/>
    <lineage>
        <taxon>Bacteria</taxon>
        <taxon>Bacillati</taxon>
        <taxon>Actinomycetota</taxon>
        <taxon>Candidatus Geothermincolia</taxon>
        <taxon>Candidatus Geothermincolales</taxon>
        <taxon>Candidatus Anoxymicrobiaceae</taxon>
        <taxon>Candidatus Anoxymicrobium</taxon>
    </lineage>
</organism>
<comment type="subcellular location">
    <subcellularLocation>
        <location evidence="9">Cell membrane</location>
        <topology evidence="9">Multi-pass membrane protein</topology>
    </subcellularLocation>
    <subcellularLocation>
        <location evidence="1">Membrane</location>
        <topology evidence="1">Multi-pass membrane protein</topology>
    </subcellularLocation>
</comment>
<evidence type="ECO:0000256" key="1">
    <source>
        <dbReference type="ARBA" id="ARBA00004141"/>
    </source>
</evidence>
<name>A0A2N3G7I0_9ACTN</name>
<comment type="function">
    <text evidence="9">Acts as a magnesium transporter.</text>
</comment>
<evidence type="ECO:0000256" key="2">
    <source>
        <dbReference type="ARBA" id="ARBA00009749"/>
    </source>
</evidence>
<evidence type="ECO:0000256" key="8">
    <source>
        <dbReference type="PROSITE-ProRule" id="PRU00703"/>
    </source>
</evidence>
<dbReference type="CDD" id="cd04606">
    <property type="entry name" value="CBS_pair_Mg_transporter"/>
    <property type="match status" value="1"/>
</dbReference>
<comment type="similarity">
    <text evidence="2 9">Belongs to the SLC41A transporter family.</text>
</comment>
<reference evidence="11 12" key="1">
    <citation type="journal article" date="2017" name="ISME J.">
        <title>Potential for microbial H2 and metal transformations associated with novel bacteria and archaea in deep terrestrial subsurface sediments.</title>
        <authorList>
            <person name="Hernsdorf A.W."/>
            <person name="Amano Y."/>
            <person name="Miyakawa K."/>
            <person name="Ise K."/>
            <person name="Suzuki Y."/>
            <person name="Anantharaman K."/>
            <person name="Probst A."/>
            <person name="Burstein D."/>
            <person name="Thomas B.C."/>
            <person name="Banfield J.F."/>
        </authorList>
    </citation>
    <scope>NUCLEOTIDE SEQUENCE [LARGE SCALE GENOMIC DNA]</scope>
    <source>
        <strain evidence="11">HGW-Actinobacteria-3</strain>
    </source>
</reference>
<feature type="transmembrane region" description="Helical" evidence="9">
    <location>
        <begin position="314"/>
        <end position="333"/>
    </location>
</feature>
<evidence type="ECO:0000256" key="7">
    <source>
        <dbReference type="ARBA" id="ARBA00023136"/>
    </source>
</evidence>
<dbReference type="Pfam" id="PF03448">
    <property type="entry name" value="MgtE_N"/>
    <property type="match status" value="1"/>
</dbReference>
<dbReference type="NCBIfam" id="TIGR00400">
    <property type="entry name" value="mgtE"/>
    <property type="match status" value="1"/>
</dbReference>
<dbReference type="InterPro" id="IPR046342">
    <property type="entry name" value="CBS_dom_sf"/>
</dbReference>
<evidence type="ECO:0000256" key="6">
    <source>
        <dbReference type="ARBA" id="ARBA00022989"/>
    </source>
</evidence>
<keyword evidence="3 9" id="KW-0813">Transport</keyword>
<dbReference type="Gene3D" id="3.10.580.10">
    <property type="entry name" value="CBS-domain"/>
    <property type="match status" value="1"/>
</dbReference>
<proteinExistence type="inferred from homology"/>
<keyword evidence="9" id="KW-0479">Metal-binding</keyword>
<dbReference type="Gene3D" id="1.10.357.20">
    <property type="entry name" value="SLC41 divalent cation transporters, integral membrane domain"/>
    <property type="match status" value="1"/>
</dbReference>
<keyword evidence="5 9" id="KW-0460">Magnesium</keyword>
<feature type="transmembrane region" description="Helical" evidence="9">
    <location>
        <begin position="361"/>
        <end position="382"/>
    </location>
</feature>
<dbReference type="PROSITE" id="PS51371">
    <property type="entry name" value="CBS"/>
    <property type="match status" value="2"/>
</dbReference>